<evidence type="ECO:0000313" key="1">
    <source>
        <dbReference type="EMBL" id="KFB45990.1"/>
    </source>
</evidence>
<accession>A0A084W6Z6</accession>
<keyword evidence="1" id="KW-0067">ATP-binding</keyword>
<organism evidence="1">
    <name type="scientific">Anopheles sinensis</name>
    <name type="common">Mosquito</name>
    <dbReference type="NCBI Taxonomy" id="74873"/>
    <lineage>
        <taxon>Eukaryota</taxon>
        <taxon>Metazoa</taxon>
        <taxon>Ecdysozoa</taxon>
        <taxon>Arthropoda</taxon>
        <taxon>Hexapoda</taxon>
        <taxon>Insecta</taxon>
        <taxon>Pterygota</taxon>
        <taxon>Neoptera</taxon>
        <taxon>Endopterygota</taxon>
        <taxon>Diptera</taxon>
        <taxon>Nematocera</taxon>
        <taxon>Culicoidea</taxon>
        <taxon>Culicidae</taxon>
        <taxon>Anophelinae</taxon>
        <taxon>Anopheles</taxon>
    </lineage>
</organism>
<name>A0A084W6Z6_ANOSI</name>
<dbReference type="EMBL" id="KE525312">
    <property type="protein sequence ID" value="KFB45990.1"/>
    <property type="molecule type" value="Genomic_DNA"/>
</dbReference>
<evidence type="ECO:0000313" key="2">
    <source>
        <dbReference type="EnsemblMetazoa" id="ASIC013956-PA"/>
    </source>
</evidence>
<dbReference type="GO" id="GO:0004386">
    <property type="term" value="F:helicase activity"/>
    <property type="evidence" value="ECO:0007669"/>
    <property type="project" value="UniProtKB-KW"/>
</dbReference>
<keyword evidence="3" id="KW-1185">Reference proteome</keyword>
<gene>
    <name evidence="1" type="ORF">ZHAS_00013956</name>
</gene>
<dbReference type="Proteomes" id="UP000030765">
    <property type="component" value="Unassembled WGS sequence"/>
</dbReference>
<keyword evidence="1" id="KW-0547">Nucleotide-binding</keyword>
<reference evidence="2" key="2">
    <citation type="submission" date="2020-05" db="UniProtKB">
        <authorList>
            <consortium name="EnsemblMetazoa"/>
        </authorList>
    </citation>
    <scope>IDENTIFICATION</scope>
</reference>
<reference evidence="1 3" key="1">
    <citation type="journal article" date="2014" name="BMC Genomics">
        <title>Genome sequence of Anopheles sinensis provides insight into genetics basis of mosquito competence for malaria parasites.</title>
        <authorList>
            <person name="Zhou D."/>
            <person name="Zhang D."/>
            <person name="Ding G."/>
            <person name="Shi L."/>
            <person name="Hou Q."/>
            <person name="Ye Y."/>
            <person name="Xu Y."/>
            <person name="Zhou H."/>
            <person name="Xiong C."/>
            <person name="Li S."/>
            <person name="Yu J."/>
            <person name="Hong S."/>
            <person name="Yu X."/>
            <person name="Zou P."/>
            <person name="Chen C."/>
            <person name="Chang X."/>
            <person name="Wang W."/>
            <person name="Lv Y."/>
            <person name="Sun Y."/>
            <person name="Ma L."/>
            <person name="Shen B."/>
            <person name="Zhu C."/>
        </authorList>
    </citation>
    <scope>NUCLEOTIDE SEQUENCE [LARGE SCALE GENOMIC DNA]</scope>
</reference>
<keyword evidence="1" id="KW-0378">Hydrolase</keyword>
<proteinExistence type="predicted"/>
<protein>
    <submittedName>
        <fullName evidence="1 2">UvrD/REP helicase</fullName>
    </submittedName>
</protein>
<sequence length="72" mass="8042">MPLPATYETASPTLLRVWPTLALPPAPPRYSSRPSDTSQNPRRRTWATLGYKILHNSFQFTCPVHSSTFGGL</sequence>
<dbReference type="AlphaFoldDB" id="A0A084W6Z6"/>
<dbReference type="EnsemblMetazoa" id="ASIC013956-RA">
    <property type="protein sequence ID" value="ASIC013956-PA"/>
    <property type="gene ID" value="ASIC013956"/>
</dbReference>
<evidence type="ECO:0000313" key="3">
    <source>
        <dbReference type="Proteomes" id="UP000030765"/>
    </source>
</evidence>
<dbReference type="EMBL" id="ATLV01021074">
    <property type="status" value="NOT_ANNOTATED_CDS"/>
    <property type="molecule type" value="Genomic_DNA"/>
</dbReference>
<keyword evidence="1" id="KW-0347">Helicase</keyword>
<dbReference type="VEuPathDB" id="VectorBase:ASIC013956"/>